<dbReference type="RefSeq" id="WP_163052490.1">
    <property type="nucleotide sequence ID" value="NZ_AP019695.1"/>
</dbReference>
<evidence type="ECO:0000256" key="3">
    <source>
        <dbReference type="ARBA" id="ARBA00023172"/>
    </source>
</evidence>
<dbReference type="InterPro" id="IPR011010">
    <property type="entry name" value="DNA_brk_join_enz"/>
</dbReference>
<sequence>MAIVEESGKYYMKGKIKRINGSYYNYKRIIKGTKSIRKMKDAERLFIEQFKAKDTLSDITFEELAKKYLLSYKRGKESTKITKQQDLKRPIVCFGKENAKDITSKGLQLYINEIEKELSEKYVKKIFYAIKQVFDYGVQEKYVTDNPMKNVVRTIDFDTPKKEMKYWTLEDFDRFCKSPIEHNSYFLLIYFLYKMGCRRGEALALTWDDIDFTNKTVDIKKTMSFKVRPPRSTTPKTKNSYRIITMPDDLIDLLKKHYNKCSNYYGFKTSSLVFGYTKPLDPESIRRYLRNAIKTINTDEDGNLLAVDKQVPDIRLHDLRHSHASYLIRNMNKGNYNDYDIAKRLGDTRETIFNTYAHWFKEKDQGIIDMMNSNDNSSTTLQSDNEITQLRKLKQLYEQGLITEDIYILKQKALLDL</sequence>
<dbReference type="InterPro" id="IPR013762">
    <property type="entry name" value="Integrase-like_cat_sf"/>
</dbReference>
<evidence type="ECO:0000256" key="4">
    <source>
        <dbReference type="PROSITE-ProRule" id="PRU01248"/>
    </source>
</evidence>
<protein>
    <submittedName>
        <fullName evidence="7">Site-specific integrase</fullName>
    </submittedName>
</protein>
<dbReference type="InterPro" id="IPR002104">
    <property type="entry name" value="Integrase_catalytic"/>
</dbReference>
<dbReference type="PANTHER" id="PTHR30349:SF64">
    <property type="entry name" value="PROPHAGE INTEGRASE INTD-RELATED"/>
    <property type="match status" value="1"/>
</dbReference>
<dbReference type="PROSITE" id="PS51898">
    <property type="entry name" value="TYR_RECOMBINASE"/>
    <property type="match status" value="1"/>
</dbReference>
<keyword evidence="2 4" id="KW-0238">DNA-binding</keyword>
<dbReference type="Proteomes" id="UP000464754">
    <property type="component" value="Chromosome"/>
</dbReference>
<dbReference type="EMBL" id="AP019695">
    <property type="protein sequence ID" value="BBK23844.1"/>
    <property type="molecule type" value="Genomic_DNA"/>
</dbReference>
<dbReference type="GO" id="GO:0006310">
    <property type="term" value="P:DNA recombination"/>
    <property type="evidence" value="ECO:0007669"/>
    <property type="project" value="UniProtKB-KW"/>
</dbReference>
<evidence type="ECO:0000256" key="2">
    <source>
        <dbReference type="ARBA" id="ARBA00023125"/>
    </source>
</evidence>
<dbReference type="InterPro" id="IPR044068">
    <property type="entry name" value="CB"/>
</dbReference>
<feature type="domain" description="Tyr recombinase" evidence="5">
    <location>
        <begin position="162"/>
        <end position="369"/>
    </location>
</feature>
<gene>
    <name evidence="7" type="ORF">Aargi30884_27470</name>
</gene>
<dbReference type="InterPro" id="IPR050090">
    <property type="entry name" value="Tyrosine_recombinase_XerCD"/>
</dbReference>
<proteinExistence type="inferred from homology"/>
<keyword evidence="3" id="KW-0233">DNA recombination</keyword>
<organism evidence="7 8">
    <name type="scientific">Amedibacterium intestinale</name>
    <dbReference type="NCBI Taxonomy" id="2583452"/>
    <lineage>
        <taxon>Bacteria</taxon>
        <taxon>Bacillati</taxon>
        <taxon>Bacillota</taxon>
        <taxon>Erysipelotrichia</taxon>
        <taxon>Erysipelotrichales</taxon>
        <taxon>Erysipelotrichaceae</taxon>
        <taxon>Amedibacterium</taxon>
    </lineage>
</organism>
<evidence type="ECO:0000313" key="8">
    <source>
        <dbReference type="Proteomes" id="UP000464754"/>
    </source>
</evidence>
<dbReference type="PANTHER" id="PTHR30349">
    <property type="entry name" value="PHAGE INTEGRASE-RELATED"/>
    <property type="match status" value="1"/>
</dbReference>
<evidence type="ECO:0000259" key="6">
    <source>
        <dbReference type="PROSITE" id="PS51900"/>
    </source>
</evidence>
<evidence type="ECO:0000259" key="5">
    <source>
        <dbReference type="PROSITE" id="PS51898"/>
    </source>
</evidence>
<dbReference type="Gene3D" id="1.10.443.10">
    <property type="entry name" value="Intergrase catalytic core"/>
    <property type="match status" value="1"/>
</dbReference>
<dbReference type="KEGG" id="aarg:Aargi30884_27470"/>
<evidence type="ECO:0000313" key="7">
    <source>
        <dbReference type="EMBL" id="BBK23844.1"/>
    </source>
</evidence>
<dbReference type="Gene3D" id="1.10.150.130">
    <property type="match status" value="1"/>
</dbReference>
<feature type="domain" description="Core-binding (CB)" evidence="6">
    <location>
        <begin position="59"/>
        <end position="138"/>
    </location>
</feature>
<dbReference type="Pfam" id="PF00589">
    <property type="entry name" value="Phage_integrase"/>
    <property type="match status" value="1"/>
</dbReference>
<evidence type="ECO:0000256" key="1">
    <source>
        <dbReference type="ARBA" id="ARBA00008857"/>
    </source>
</evidence>
<reference evidence="8" key="1">
    <citation type="submission" date="2019-05" db="EMBL/GenBank/DDBJ databases">
        <title>Complete genome sequencing of Absiella argi strain JCM 30884.</title>
        <authorList>
            <person name="Sakamoto M."/>
            <person name="Murakami T."/>
            <person name="Mori H."/>
        </authorList>
    </citation>
    <scope>NUCLEOTIDE SEQUENCE [LARGE SCALE GENOMIC DNA]</scope>
    <source>
        <strain evidence="8">JCM 30884</strain>
    </source>
</reference>
<name>A0A6N4TMZ8_9FIRM</name>
<dbReference type="InterPro" id="IPR010998">
    <property type="entry name" value="Integrase_recombinase_N"/>
</dbReference>
<accession>A0A6N4TMZ8</accession>
<dbReference type="GO" id="GO:0015074">
    <property type="term" value="P:DNA integration"/>
    <property type="evidence" value="ECO:0007669"/>
    <property type="project" value="InterPro"/>
</dbReference>
<dbReference type="AlphaFoldDB" id="A0A6N4TMZ8"/>
<dbReference type="GO" id="GO:0003677">
    <property type="term" value="F:DNA binding"/>
    <property type="evidence" value="ECO:0007669"/>
    <property type="project" value="UniProtKB-UniRule"/>
</dbReference>
<dbReference type="SUPFAM" id="SSF56349">
    <property type="entry name" value="DNA breaking-rejoining enzymes"/>
    <property type="match status" value="1"/>
</dbReference>
<comment type="similarity">
    <text evidence="1">Belongs to the 'phage' integrase family.</text>
</comment>
<dbReference type="PROSITE" id="PS51900">
    <property type="entry name" value="CB"/>
    <property type="match status" value="1"/>
</dbReference>
<dbReference type="CDD" id="cd01189">
    <property type="entry name" value="INT_ICEBs1_C_like"/>
    <property type="match status" value="1"/>
</dbReference>
<keyword evidence="8" id="KW-1185">Reference proteome</keyword>